<sequence length="320" mass="36970">TSWEETETHQQYKMEPVNIEDVAVNSASEEWAVLDSSQKNLYRDKKTLEENIEEDYKDLSRNMEIQRTEKDHVNECHNECDKNQQPIPESMINKDMPSRVRAHETPLLATNILVIYPYMGISEKKVEGNHHCISELWQKILNIRNIGKISVFETSPEEKPREKNNNEMKPIGVCFDQPQERTHTGDKLTEDVFMRCTHGQNDEENHKEAKQSVCSLSEGFLIDSSELTNHEKSHIEEKRYICRQCGKTFKYATCFEKQKVTHKGEKPYASIHLEKPSPNSIIVTVIKAVTLDKSPMLVSIVEKISPVLLIETFIKSHTGE</sequence>
<dbReference type="Gene3D" id="3.30.160.60">
    <property type="entry name" value="Classic Zinc Finger"/>
    <property type="match status" value="1"/>
</dbReference>
<evidence type="ECO:0000256" key="1">
    <source>
        <dbReference type="ARBA" id="ARBA00004123"/>
    </source>
</evidence>
<keyword evidence="2" id="KW-0479">Metal-binding</keyword>
<feature type="coiled-coil region" evidence="11">
    <location>
        <begin position="42"/>
        <end position="69"/>
    </location>
</feature>
<keyword evidence="3" id="KW-0677">Repeat</keyword>
<keyword evidence="6" id="KW-0805">Transcription regulation</keyword>
<evidence type="ECO:0000256" key="5">
    <source>
        <dbReference type="ARBA" id="ARBA00022833"/>
    </source>
</evidence>
<dbReference type="Pfam" id="PF01352">
    <property type="entry name" value="KRAB"/>
    <property type="match status" value="1"/>
</dbReference>
<keyword evidence="9" id="KW-0539">Nucleus</keyword>
<keyword evidence="8" id="KW-0804">Transcription</keyword>
<evidence type="ECO:0000313" key="13">
    <source>
        <dbReference type="EMBL" id="KAK7803607.1"/>
    </source>
</evidence>
<feature type="domain" description="C2H2-type" evidence="12">
    <location>
        <begin position="240"/>
        <end position="267"/>
    </location>
</feature>
<dbReference type="Proteomes" id="UP001488838">
    <property type="component" value="Unassembled WGS sequence"/>
</dbReference>
<reference evidence="13 14" key="1">
    <citation type="journal article" date="2023" name="bioRxiv">
        <title>Conserved and derived expression patterns and positive selection on dental genes reveal complex evolutionary context of ever-growing rodent molars.</title>
        <authorList>
            <person name="Calamari Z.T."/>
            <person name="Song A."/>
            <person name="Cohen E."/>
            <person name="Akter M."/>
            <person name="Roy R.D."/>
            <person name="Hallikas O."/>
            <person name="Christensen M.M."/>
            <person name="Li P."/>
            <person name="Marangoni P."/>
            <person name="Jernvall J."/>
            <person name="Klein O.D."/>
        </authorList>
    </citation>
    <scope>NUCLEOTIDE SEQUENCE [LARGE SCALE GENOMIC DNA]</scope>
    <source>
        <strain evidence="13">V071</strain>
    </source>
</reference>
<evidence type="ECO:0000259" key="12">
    <source>
        <dbReference type="PROSITE" id="PS50157"/>
    </source>
</evidence>
<dbReference type="InterPro" id="IPR001909">
    <property type="entry name" value="KRAB"/>
</dbReference>
<dbReference type="CDD" id="cd07765">
    <property type="entry name" value="KRAB_A-box"/>
    <property type="match status" value="1"/>
</dbReference>
<evidence type="ECO:0000256" key="10">
    <source>
        <dbReference type="PROSITE-ProRule" id="PRU00042"/>
    </source>
</evidence>
<keyword evidence="14" id="KW-1185">Reference proteome</keyword>
<comment type="subcellular location">
    <subcellularLocation>
        <location evidence="1">Nucleus</location>
    </subcellularLocation>
</comment>
<dbReference type="AlphaFoldDB" id="A0AAW0HPV9"/>
<dbReference type="InterPro" id="IPR036236">
    <property type="entry name" value="Znf_C2H2_sf"/>
</dbReference>
<evidence type="ECO:0000256" key="2">
    <source>
        <dbReference type="ARBA" id="ARBA00022723"/>
    </source>
</evidence>
<proteinExistence type="predicted"/>
<dbReference type="InterPro" id="IPR013087">
    <property type="entry name" value="Znf_C2H2_type"/>
</dbReference>
<dbReference type="InterPro" id="IPR036051">
    <property type="entry name" value="KRAB_dom_sf"/>
</dbReference>
<dbReference type="PANTHER" id="PTHR24384:SF189">
    <property type="entry name" value="C2H2-TYPE DOMAIN-CONTAINING PROTEIN-RELATED"/>
    <property type="match status" value="1"/>
</dbReference>
<protein>
    <recommendedName>
        <fullName evidence="12">C2H2-type domain-containing protein</fullName>
    </recommendedName>
</protein>
<keyword evidence="7" id="KW-0238">DNA-binding</keyword>
<dbReference type="SUPFAM" id="SSF109640">
    <property type="entry name" value="KRAB domain (Kruppel-associated box)"/>
    <property type="match status" value="1"/>
</dbReference>
<dbReference type="SUPFAM" id="SSF57667">
    <property type="entry name" value="beta-beta-alpha zinc fingers"/>
    <property type="match status" value="1"/>
</dbReference>
<dbReference type="Gene3D" id="6.10.140.140">
    <property type="match status" value="1"/>
</dbReference>
<evidence type="ECO:0000256" key="3">
    <source>
        <dbReference type="ARBA" id="ARBA00022737"/>
    </source>
</evidence>
<comment type="caution">
    <text evidence="13">The sequence shown here is derived from an EMBL/GenBank/DDBJ whole genome shotgun (WGS) entry which is preliminary data.</text>
</comment>
<keyword evidence="4 10" id="KW-0863">Zinc-finger</keyword>
<evidence type="ECO:0000313" key="14">
    <source>
        <dbReference type="Proteomes" id="UP001488838"/>
    </source>
</evidence>
<dbReference type="EMBL" id="JBBHLL010000410">
    <property type="protein sequence ID" value="KAK7803607.1"/>
    <property type="molecule type" value="Genomic_DNA"/>
</dbReference>
<evidence type="ECO:0000256" key="11">
    <source>
        <dbReference type="SAM" id="Coils"/>
    </source>
</evidence>
<evidence type="ECO:0000256" key="7">
    <source>
        <dbReference type="ARBA" id="ARBA00023125"/>
    </source>
</evidence>
<dbReference type="GO" id="GO:0005634">
    <property type="term" value="C:nucleus"/>
    <property type="evidence" value="ECO:0007669"/>
    <property type="project" value="UniProtKB-SubCell"/>
</dbReference>
<dbReference type="PROSITE" id="PS50157">
    <property type="entry name" value="ZINC_FINGER_C2H2_2"/>
    <property type="match status" value="1"/>
</dbReference>
<evidence type="ECO:0000256" key="8">
    <source>
        <dbReference type="ARBA" id="ARBA00023163"/>
    </source>
</evidence>
<dbReference type="GO" id="GO:0000981">
    <property type="term" value="F:DNA-binding transcription factor activity, RNA polymerase II-specific"/>
    <property type="evidence" value="ECO:0007669"/>
    <property type="project" value="TreeGrafter"/>
</dbReference>
<keyword evidence="11" id="KW-0175">Coiled coil</keyword>
<dbReference type="InterPro" id="IPR050752">
    <property type="entry name" value="C2H2-ZF_domain"/>
</dbReference>
<evidence type="ECO:0000256" key="4">
    <source>
        <dbReference type="ARBA" id="ARBA00022771"/>
    </source>
</evidence>
<feature type="non-terminal residue" evidence="13">
    <location>
        <position position="1"/>
    </location>
</feature>
<evidence type="ECO:0000256" key="6">
    <source>
        <dbReference type="ARBA" id="ARBA00023015"/>
    </source>
</evidence>
<dbReference type="GO" id="GO:0000978">
    <property type="term" value="F:RNA polymerase II cis-regulatory region sequence-specific DNA binding"/>
    <property type="evidence" value="ECO:0007669"/>
    <property type="project" value="TreeGrafter"/>
</dbReference>
<name>A0AAW0HPV9_MYOGA</name>
<dbReference type="GO" id="GO:0008270">
    <property type="term" value="F:zinc ion binding"/>
    <property type="evidence" value="ECO:0007669"/>
    <property type="project" value="UniProtKB-KW"/>
</dbReference>
<accession>A0AAW0HPV9</accession>
<gene>
    <name evidence="13" type="ORF">U0070_014291</name>
</gene>
<evidence type="ECO:0000256" key="9">
    <source>
        <dbReference type="ARBA" id="ARBA00023242"/>
    </source>
</evidence>
<keyword evidence="5" id="KW-0862">Zinc</keyword>
<organism evidence="13 14">
    <name type="scientific">Myodes glareolus</name>
    <name type="common">Bank vole</name>
    <name type="synonym">Clethrionomys glareolus</name>
    <dbReference type="NCBI Taxonomy" id="447135"/>
    <lineage>
        <taxon>Eukaryota</taxon>
        <taxon>Metazoa</taxon>
        <taxon>Chordata</taxon>
        <taxon>Craniata</taxon>
        <taxon>Vertebrata</taxon>
        <taxon>Euteleostomi</taxon>
        <taxon>Mammalia</taxon>
        <taxon>Eutheria</taxon>
        <taxon>Euarchontoglires</taxon>
        <taxon>Glires</taxon>
        <taxon>Rodentia</taxon>
        <taxon>Myomorpha</taxon>
        <taxon>Muroidea</taxon>
        <taxon>Cricetidae</taxon>
        <taxon>Arvicolinae</taxon>
        <taxon>Myodes</taxon>
    </lineage>
</organism>
<dbReference type="PANTHER" id="PTHR24384">
    <property type="entry name" value="FINGER PUTATIVE TRANSCRIPTION FACTOR FAMILY-RELATED"/>
    <property type="match status" value="1"/>
</dbReference>